<protein>
    <submittedName>
        <fullName evidence="3">Uncharacterized protein</fullName>
    </submittedName>
</protein>
<dbReference type="InterPro" id="IPR011990">
    <property type="entry name" value="TPR-like_helical_dom_sf"/>
</dbReference>
<accession>A0A0W7YUG7</accession>
<reference evidence="3 4" key="1">
    <citation type="submission" date="2015-12" db="EMBL/GenBank/DDBJ databases">
        <title>Complete genome sequence of a multi-drug resistant strain Acidovorax sp. 12322-1.</title>
        <authorList>
            <person name="Ming D."/>
            <person name="Wang M."/>
            <person name="Hu S."/>
            <person name="Zhou Y."/>
            <person name="Jiang T."/>
        </authorList>
    </citation>
    <scope>NUCLEOTIDE SEQUENCE [LARGE SCALE GENOMIC DNA]</scope>
    <source>
        <strain evidence="3 4">12322-1</strain>
    </source>
</reference>
<dbReference type="SUPFAM" id="SSF48452">
    <property type="entry name" value="TPR-like"/>
    <property type="match status" value="1"/>
</dbReference>
<evidence type="ECO:0000313" key="3">
    <source>
        <dbReference type="EMBL" id="KUF38734.1"/>
    </source>
</evidence>
<dbReference type="Pfam" id="PF13432">
    <property type="entry name" value="TPR_16"/>
    <property type="match status" value="1"/>
</dbReference>
<gene>
    <name evidence="3" type="ORF">AS359_07495</name>
</gene>
<proteinExistence type="predicted"/>
<evidence type="ECO:0000256" key="1">
    <source>
        <dbReference type="SAM" id="MobiDB-lite"/>
    </source>
</evidence>
<feature type="signal peptide" evidence="2">
    <location>
        <begin position="1"/>
        <end position="25"/>
    </location>
</feature>
<evidence type="ECO:0000256" key="2">
    <source>
        <dbReference type="SAM" id="SignalP"/>
    </source>
</evidence>
<dbReference type="Proteomes" id="UP000053300">
    <property type="component" value="Unassembled WGS sequence"/>
</dbReference>
<organism evidence="3 4">
    <name type="scientific">Comamonas kerstersii</name>
    <dbReference type="NCBI Taxonomy" id="225992"/>
    <lineage>
        <taxon>Bacteria</taxon>
        <taxon>Pseudomonadati</taxon>
        <taxon>Pseudomonadota</taxon>
        <taxon>Betaproteobacteria</taxon>
        <taxon>Burkholderiales</taxon>
        <taxon>Comamonadaceae</taxon>
        <taxon>Comamonas</taxon>
    </lineage>
</organism>
<dbReference type="AlphaFoldDB" id="A0A0W7YUG7"/>
<evidence type="ECO:0000313" key="4">
    <source>
        <dbReference type="Proteomes" id="UP000053300"/>
    </source>
</evidence>
<keyword evidence="2" id="KW-0732">Signal</keyword>
<dbReference type="STRING" id="225992.B5M06_14420"/>
<sequence length="150" mass="16211">MQRWSHWRTASLALAALTFASASLASTAVTEVNQLMAQGKLTEAAALAQAHLSRNGNDVHMRFLQGVIATEQQKYDLAIEIFGALTRDFPNLPEPYNNLAVLYATQGQMQKAAQTTAHAPRPDSARTTLQTTTKTAPSKPWSCSAKAING</sequence>
<feature type="region of interest" description="Disordered" evidence="1">
    <location>
        <begin position="112"/>
        <end position="143"/>
    </location>
</feature>
<dbReference type="Gene3D" id="1.25.40.10">
    <property type="entry name" value="Tetratricopeptide repeat domain"/>
    <property type="match status" value="1"/>
</dbReference>
<dbReference type="RefSeq" id="WP_058880383.1">
    <property type="nucleotide sequence ID" value="NZ_JBPPQS010000010.1"/>
</dbReference>
<dbReference type="EMBL" id="LPXH01000038">
    <property type="protein sequence ID" value="KUF38734.1"/>
    <property type="molecule type" value="Genomic_DNA"/>
</dbReference>
<name>A0A0W7YUG7_9BURK</name>
<keyword evidence="4" id="KW-1185">Reference proteome</keyword>
<comment type="caution">
    <text evidence="3">The sequence shown here is derived from an EMBL/GenBank/DDBJ whole genome shotgun (WGS) entry which is preliminary data.</text>
</comment>
<feature type="chain" id="PRO_5006938785" evidence="2">
    <location>
        <begin position="26"/>
        <end position="150"/>
    </location>
</feature>